<gene>
    <name evidence="1" type="ORF">L3X38_020587</name>
</gene>
<sequence>MRKSLMSLSRMSPSLMRSSLMRVACLVDLLELHSASAKSGVYDAESFSASKLKLRAIAFPQLTIGNSALLFLINPLALPGLFEFVEFVDACVAVFAHIAMEAVELVNLSSDKIDNLQFSCYNLQFALVAFRLRISSFSMIGVCIIVCN</sequence>
<proteinExistence type="predicted"/>
<name>A0AAD4WD69_PRUDU</name>
<reference evidence="1 2" key="1">
    <citation type="journal article" date="2022" name="G3 (Bethesda)">
        <title>Whole-genome sequence and methylome profiling of the almond [Prunus dulcis (Mill.) D.A. Webb] cultivar 'Nonpareil'.</title>
        <authorList>
            <person name="D'Amico-Willman K.M."/>
            <person name="Ouma W.Z."/>
            <person name="Meulia T."/>
            <person name="Sideli G.M."/>
            <person name="Gradziel T.M."/>
            <person name="Fresnedo-Ramirez J."/>
        </authorList>
    </citation>
    <scope>NUCLEOTIDE SEQUENCE [LARGE SCALE GENOMIC DNA]</scope>
    <source>
        <strain evidence="1">Clone GOH B32 T37-40</strain>
    </source>
</reference>
<dbReference type="Proteomes" id="UP001054821">
    <property type="component" value="Chromosome 3"/>
</dbReference>
<accession>A0AAD4WD69</accession>
<comment type="caution">
    <text evidence="1">The sequence shown here is derived from an EMBL/GenBank/DDBJ whole genome shotgun (WGS) entry which is preliminary data.</text>
</comment>
<protein>
    <submittedName>
        <fullName evidence="1">Uncharacterized protein</fullName>
    </submittedName>
</protein>
<organism evidence="1 2">
    <name type="scientific">Prunus dulcis</name>
    <name type="common">Almond</name>
    <name type="synonym">Amygdalus dulcis</name>
    <dbReference type="NCBI Taxonomy" id="3755"/>
    <lineage>
        <taxon>Eukaryota</taxon>
        <taxon>Viridiplantae</taxon>
        <taxon>Streptophyta</taxon>
        <taxon>Embryophyta</taxon>
        <taxon>Tracheophyta</taxon>
        <taxon>Spermatophyta</taxon>
        <taxon>Magnoliopsida</taxon>
        <taxon>eudicotyledons</taxon>
        <taxon>Gunneridae</taxon>
        <taxon>Pentapetalae</taxon>
        <taxon>rosids</taxon>
        <taxon>fabids</taxon>
        <taxon>Rosales</taxon>
        <taxon>Rosaceae</taxon>
        <taxon>Amygdaloideae</taxon>
        <taxon>Amygdaleae</taxon>
        <taxon>Prunus</taxon>
    </lineage>
</organism>
<keyword evidence="2" id="KW-1185">Reference proteome</keyword>
<evidence type="ECO:0000313" key="1">
    <source>
        <dbReference type="EMBL" id="KAI5341313.1"/>
    </source>
</evidence>
<dbReference type="EMBL" id="JAJFAZ020000003">
    <property type="protein sequence ID" value="KAI5341313.1"/>
    <property type="molecule type" value="Genomic_DNA"/>
</dbReference>
<dbReference type="AlphaFoldDB" id="A0AAD4WD69"/>
<evidence type="ECO:0000313" key="2">
    <source>
        <dbReference type="Proteomes" id="UP001054821"/>
    </source>
</evidence>